<name>A0AB34CH83_9GAMM</name>
<dbReference type="AlphaFoldDB" id="A0AB34CH83"/>
<dbReference type="Proteomes" id="UP000324255">
    <property type="component" value="Unassembled WGS sequence"/>
</dbReference>
<evidence type="ECO:0000313" key="1">
    <source>
        <dbReference type="EMBL" id="KAA6122268.1"/>
    </source>
</evidence>
<keyword evidence="2" id="KW-1185">Reference proteome</keyword>
<dbReference type="RefSeq" id="WP_150015427.1">
    <property type="nucleotide sequence ID" value="NZ_VWVM01000013.1"/>
</dbReference>
<gene>
    <name evidence="1" type="ORF">F3I20_16475</name>
</gene>
<proteinExistence type="predicted"/>
<dbReference type="EMBL" id="VWVM01000013">
    <property type="protein sequence ID" value="KAA6122268.1"/>
    <property type="molecule type" value="Genomic_DNA"/>
</dbReference>
<evidence type="ECO:0000313" key="2">
    <source>
        <dbReference type="Proteomes" id="UP000324255"/>
    </source>
</evidence>
<organism evidence="1 2">
    <name type="scientific">Candidatus Pantoea gossypiicola</name>
    <dbReference type="NCBI Taxonomy" id="2608008"/>
    <lineage>
        <taxon>Bacteria</taxon>
        <taxon>Pseudomonadati</taxon>
        <taxon>Pseudomonadota</taxon>
        <taxon>Gammaproteobacteria</taxon>
        <taxon>Enterobacterales</taxon>
        <taxon>Erwiniaceae</taxon>
        <taxon>Pantoea</taxon>
    </lineage>
</organism>
<protein>
    <submittedName>
        <fullName evidence="1">Uncharacterized protein</fullName>
    </submittedName>
</protein>
<comment type="caution">
    <text evidence="1">The sequence shown here is derived from an EMBL/GenBank/DDBJ whole genome shotgun (WGS) entry which is preliminary data.</text>
</comment>
<accession>A0AB34CH83</accession>
<reference evidence="1 2" key="1">
    <citation type="submission" date="2019-09" db="EMBL/GenBank/DDBJ databases">
        <title>Genomic diversity of phyloplane-associated Pantoea species in Pakistan cotton crop.</title>
        <authorList>
            <person name="Tufail M.R."/>
            <person name="Cook D.R."/>
        </authorList>
    </citation>
    <scope>NUCLEOTIDE SEQUENCE [LARGE SCALE GENOMIC DNA]</scope>
    <source>
        <strain evidence="1 2">B_8</strain>
    </source>
</reference>
<sequence>MRWLSLIRPVLILSGSAGSPVGNLILNKCDQIASDIAASWVGISQDELLIAWGTPQYRLNRSAGCSTLTYLYNRPVNEYGLTTRNHMPDYETCAHVFFVEQGILTKWLSTGGLSNKRQKIGLQ</sequence>